<comment type="caution">
    <text evidence="1">The sequence shown here is derived from an EMBL/GenBank/DDBJ whole genome shotgun (WGS) entry which is preliminary data.</text>
</comment>
<keyword evidence="2" id="KW-1185">Reference proteome</keyword>
<gene>
    <name evidence="1" type="ORF">B0188_04280</name>
</gene>
<accession>A0A1T0B5C7</accession>
<dbReference type="GO" id="GO:0005829">
    <property type="term" value="C:cytosol"/>
    <property type="evidence" value="ECO:0007669"/>
    <property type="project" value="TreeGrafter"/>
</dbReference>
<proteinExistence type="predicted"/>
<organism evidence="1 2">
    <name type="scientific">[Haemophilus] felis</name>
    <dbReference type="NCBI Taxonomy" id="123822"/>
    <lineage>
        <taxon>Bacteria</taxon>
        <taxon>Pseudomonadati</taxon>
        <taxon>Pseudomonadota</taxon>
        <taxon>Gammaproteobacteria</taxon>
        <taxon>Pasteurellales</taxon>
        <taxon>Pasteurellaceae</taxon>
    </lineage>
</organism>
<dbReference type="InterPro" id="IPR037012">
    <property type="entry name" value="NanQ/TabA/YiaL_sf"/>
</dbReference>
<dbReference type="PANTHER" id="PTHR34986:SF1">
    <property type="entry name" value="PROTEIN YIAL"/>
    <property type="match status" value="1"/>
</dbReference>
<dbReference type="OrthoDB" id="6196468at2"/>
<dbReference type="EMBL" id="MUYB01000015">
    <property type="protein sequence ID" value="OOS05232.1"/>
    <property type="molecule type" value="Genomic_DNA"/>
</dbReference>
<evidence type="ECO:0000313" key="2">
    <source>
        <dbReference type="Proteomes" id="UP000190023"/>
    </source>
</evidence>
<sequence length="153" mass="17731">MFFGHISKVNKNQYPEAIQIALDYLQHTDFDQLEAGRYSLKGDLIYVQVLDLETKPKSAYQPEVHRKYLDVQYLHRGKEIMATAVDFGQNPVASPYDPERDIQYYESVEHENEFHCVAGNFAVFFPEDTHRTAIYDGTDKVRKIVVKIAISEL</sequence>
<protein>
    <submittedName>
        <fullName evidence="1">EbgC protein</fullName>
    </submittedName>
</protein>
<dbReference type="Gene3D" id="2.60.120.370">
    <property type="entry name" value="YhcH/YjgK/YiaL"/>
    <property type="match status" value="1"/>
</dbReference>
<dbReference type="AlphaFoldDB" id="A0A1T0B5C7"/>
<evidence type="ECO:0000313" key="1">
    <source>
        <dbReference type="EMBL" id="OOS05232.1"/>
    </source>
</evidence>
<name>A0A1T0B5C7_9PAST</name>
<dbReference type="STRING" id="123822.B0188_04280"/>
<dbReference type="InterPro" id="IPR004375">
    <property type="entry name" value="NanQ/TabA/YiaL"/>
</dbReference>
<reference evidence="1 2" key="1">
    <citation type="submission" date="2017-02" db="EMBL/GenBank/DDBJ databases">
        <title>Draft genome sequence of Haemophilus felis CCUG 31170 type strain.</title>
        <authorList>
            <person name="Engstrom-Jakobsson H."/>
            <person name="Salva-Serra F."/>
            <person name="Thorell K."/>
            <person name="Gonzales-Siles L."/>
            <person name="Karlsson R."/>
            <person name="Boulund F."/>
            <person name="Engstrand L."/>
            <person name="Kristiansson E."/>
            <person name="Moore E."/>
        </authorList>
    </citation>
    <scope>NUCLEOTIDE SEQUENCE [LARGE SCALE GENOMIC DNA]</scope>
    <source>
        <strain evidence="1 2">CCUG 31170</strain>
    </source>
</reference>
<dbReference type="SUPFAM" id="SSF51197">
    <property type="entry name" value="Clavaminate synthase-like"/>
    <property type="match status" value="1"/>
</dbReference>
<dbReference type="Proteomes" id="UP000190023">
    <property type="component" value="Unassembled WGS sequence"/>
</dbReference>
<dbReference type="NCBIfam" id="TIGR00022">
    <property type="entry name" value="YhcH/YjgK/YiaL family protein"/>
    <property type="match status" value="1"/>
</dbReference>
<dbReference type="Pfam" id="PF04074">
    <property type="entry name" value="DUF386"/>
    <property type="match status" value="1"/>
</dbReference>
<dbReference type="PANTHER" id="PTHR34986">
    <property type="entry name" value="EVOLVED BETA-GALACTOSIDASE SUBUNIT BETA"/>
    <property type="match status" value="1"/>
</dbReference>